<evidence type="ECO:0000313" key="2">
    <source>
        <dbReference type="EMBL" id="MPY33505.1"/>
    </source>
</evidence>
<feature type="region of interest" description="Disordered" evidence="1">
    <location>
        <begin position="89"/>
        <end position="111"/>
    </location>
</feature>
<comment type="caution">
    <text evidence="2">The sequence shown here is derived from an EMBL/GenBank/DDBJ whole genome shotgun (WGS) entry which is preliminary data.</text>
</comment>
<dbReference type="RefSeq" id="WP_152890012.1">
    <property type="nucleotide sequence ID" value="NZ_VJZD01000078.1"/>
</dbReference>
<accession>A0A5N8VHP3</accession>
<organism evidence="2 3">
    <name type="scientific">Streptomyces adustus</name>
    <dbReference type="NCBI Taxonomy" id="1609272"/>
    <lineage>
        <taxon>Bacteria</taxon>
        <taxon>Bacillati</taxon>
        <taxon>Actinomycetota</taxon>
        <taxon>Actinomycetes</taxon>
        <taxon>Kitasatosporales</taxon>
        <taxon>Streptomycetaceae</taxon>
        <taxon>Streptomyces</taxon>
    </lineage>
</organism>
<evidence type="ECO:0000313" key="3">
    <source>
        <dbReference type="Proteomes" id="UP000325849"/>
    </source>
</evidence>
<gene>
    <name evidence="2" type="ORF">FNH09_20310</name>
</gene>
<dbReference type="EMBL" id="VJZD01000078">
    <property type="protein sequence ID" value="MPY33505.1"/>
    <property type="molecule type" value="Genomic_DNA"/>
</dbReference>
<protein>
    <recommendedName>
        <fullName evidence="4">Lipoprotein</fullName>
    </recommendedName>
</protein>
<dbReference type="Proteomes" id="UP000325849">
    <property type="component" value="Unassembled WGS sequence"/>
</dbReference>
<evidence type="ECO:0000256" key="1">
    <source>
        <dbReference type="SAM" id="MobiDB-lite"/>
    </source>
</evidence>
<name>A0A5N8VHP3_9ACTN</name>
<reference evidence="2 3" key="1">
    <citation type="submission" date="2019-07" db="EMBL/GenBank/DDBJ databases">
        <title>New species of Amycolatopsis and Streptomyces.</title>
        <authorList>
            <person name="Duangmal K."/>
            <person name="Teo W.F.A."/>
            <person name="Lipun K."/>
        </authorList>
    </citation>
    <scope>NUCLEOTIDE SEQUENCE [LARGE SCALE GENOMIC DNA]</scope>
    <source>
        <strain evidence="2 3">NBRC 109810</strain>
    </source>
</reference>
<sequence>MFSRRLVVAAVTAVLIAGLGACGRGADVADQGTERSVDVGQDGGSLPAATRPDTDPTKDASVFGLLDEFRHLSAKTGRATRPHMVKKCTTTTERVKHTKSTGSGAKRSTRTWYSTEKSKDCKQVRSGTETYTRVVRPERWCVSLDDVGGDAARDDVWYRVSSATYHEAVGADKHARMEFTPTGSDC</sequence>
<dbReference type="OrthoDB" id="4331055at2"/>
<dbReference type="PROSITE" id="PS51257">
    <property type="entry name" value="PROKAR_LIPOPROTEIN"/>
    <property type="match status" value="1"/>
</dbReference>
<evidence type="ECO:0008006" key="4">
    <source>
        <dbReference type="Google" id="ProtNLM"/>
    </source>
</evidence>
<proteinExistence type="predicted"/>
<dbReference type="AlphaFoldDB" id="A0A5N8VHP3"/>
<keyword evidence="3" id="KW-1185">Reference proteome</keyword>
<feature type="region of interest" description="Disordered" evidence="1">
    <location>
        <begin position="35"/>
        <end position="57"/>
    </location>
</feature>